<evidence type="ECO:0000313" key="9">
    <source>
        <dbReference type="EMBL" id="GAA0542575.1"/>
    </source>
</evidence>
<accession>A0ABN1DFY5</accession>
<proteinExistence type="inferred from homology"/>
<organism evidence="9 10">
    <name type="scientific">Rheinheimera aquimaris</name>
    <dbReference type="NCBI Taxonomy" id="412437"/>
    <lineage>
        <taxon>Bacteria</taxon>
        <taxon>Pseudomonadati</taxon>
        <taxon>Pseudomonadota</taxon>
        <taxon>Gammaproteobacteria</taxon>
        <taxon>Chromatiales</taxon>
        <taxon>Chromatiaceae</taxon>
        <taxon>Rheinheimera</taxon>
    </lineage>
</organism>
<feature type="transmembrane region" description="Helical" evidence="7">
    <location>
        <begin position="7"/>
        <end position="26"/>
    </location>
</feature>
<keyword evidence="9" id="KW-0012">Acyltransferase</keyword>
<gene>
    <name evidence="9" type="ORF">GCM10009098_07830</name>
</gene>
<evidence type="ECO:0000256" key="4">
    <source>
        <dbReference type="ARBA" id="ARBA00022692"/>
    </source>
</evidence>
<comment type="subcellular location">
    <subcellularLocation>
        <location evidence="1">Cell membrane</location>
        <topology evidence="1">Multi-pass membrane protein</topology>
    </subcellularLocation>
</comment>
<comment type="similarity">
    <text evidence="2">Belongs to the acyltransferase 3 family.</text>
</comment>
<keyword evidence="3" id="KW-1003">Cell membrane</keyword>
<feature type="transmembrane region" description="Helical" evidence="7">
    <location>
        <begin position="156"/>
        <end position="173"/>
    </location>
</feature>
<keyword evidence="9" id="KW-0808">Transferase</keyword>
<keyword evidence="10" id="KW-1185">Reference proteome</keyword>
<dbReference type="EMBL" id="BAAAEO010000001">
    <property type="protein sequence ID" value="GAA0542575.1"/>
    <property type="molecule type" value="Genomic_DNA"/>
</dbReference>
<feature type="transmembrane region" description="Helical" evidence="7">
    <location>
        <begin position="309"/>
        <end position="329"/>
    </location>
</feature>
<evidence type="ECO:0000256" key="3">
    <source>
        <dbReference type="ARBA" id="ARBA00022475"/>
    </source>
</evidence>
<feature type="transmembrane region" description="Helical" evidence="7">
    <location>
        <begin position="185"/>
        <end position="205"/>
    </location>
</feature>
<evidence type="ECO:0000256" key="2">
    <source>
        <dbReference type="ARBA" id="ARBA00007400"/>
    </source>
</evidence>
<reference evidence="9 10" key="1">
    <citation type="journal article" date="2019" name="Int. J. Syst. Evol. Microbiol.">
        <title>The Global Catalogue of Microorganisms (GCM) 10K type strain sequencing project: providing services to taxonomists for standard genome sequencing and annotation.</title>
        <authorList>
            <consortium name="The Broad Institute Genomics Platform"/>
            <consortium name="The Broad Institute Genome Sequencing Center for Infectious Disease"/>
            <person name="Wu L."/>
            <person name="Ma J."/>
        </authorList>
    </citation>
    <scope>NUCLEOTIDE SEQUENCE [LARGE SCALE GENOMIC DNA]</scope>
    <source>
        <strain evidence="9 10">JCM 14331</strain>
    </source>
</reference>
<dbReference type="RefSeq" id="WP_226765410.1">
    <property type="nucleotide sequence ID" value="NZ_BAAAEO010000001.1"/>
</dbReference>
<keyword evidence="4 7" id="KW-0812">Transmembrane</keyword>
<feature type="transmembrane region" description="Helical" evidence="7">
    <location>
        <begin position="82"/>
        <end position="101"/>
    </location>
</feature>
<evidence type="ECO:0000256" key="7">
    <source>
        <dbReference type="SAM" id="Phobius"/>
    </source>
</evidence>
<feature type="transmembrane region" description="Helical" evidence="7">
    <location>
        <begin position="212"/>
        <end position="231"/>
    </location>
</feature>
<comment type="caution">
    <text evidence="9">The sequence shown here is derived from an EMBL/GenBank/DDBJ whole genome shotgun (WGS) entry which is preliminary data.</text>
</comment>
<name>A0ABN1DFY5_9GAMM</name>
<dbReference type="Proteomes" id="UP001501169">
    <property type="component" value="Unassembled WGS sequence"/>
</dbReference>
<evidence type="ECO:0000313" key="10">
    <source>
        <dbReference type="Proteomes" id="UP001501169"/>
    </source>
</evidence>
<sequence>MFFNGINNFRALAIFLIVCGHCFWISNWYPEQTWEKVYLYMIPGGTFFFAFISGFLFAHLNVNTFRYADFIGKKWRNIASPYLFLSIPVICLAVVIQYPGYFVDERSGLYYQYIQPFIQYLLTGRVLTGYWYIPFIMLVFAISPLLVRFYRMQNQVLQLAVVGALLVIAMFVHRSEDNLNPLQSFVYFLPVFMFGMVFNRHYALLKDNYRALPWLLLICSLMLSVYQSAWLGIAHNAHKAFFEYAGADLKLVEKVMQAVAILLLFERYWHKRYRLIDLIASASFAIFFLHPIVIAVFKRVLQNNFAGFMYWHVLTFTVFFTTLLLAWCAKQVLGSYSRRVIGW</sequence>
<keyword evidence="5 7" id="KW-1133">Transmembrane helix</keyword>
<keyword evidence="6 7" id="KW-0472">Membrane</keyword>
<evidence type="ECO:0000259" key="8">
    <source>
        <dbReference type="Pfam" id="PF01757"/>
    </source>
</evidence>
<evidence type="ECO:0000256" key="6">
    <source>
        <dbReference type="ARBA" id="ARBA00023136"/>
    </source>
</evidence>
<feature type="transmembrane region" description="Helical" evidence="7">
    <location>
        <begin position="38"/>
        <end position="62"/>
    </location>
</feature>
<evidence type="ECO:0000256" key="1">
    <source>
        <dbReference type="ARBA" id="ARBA00004651"/>
    </source>
</evidence>
<dbReference type="PANTHER" id="PTHR40074">
    <property type="entry name" value="O-ACETYLTRANSFERASE WECH"/>
    <property type="match status" value="1"/>
</dbReference>
<feature type="transmembrane region" description="Helical" evidence="7">
    <location>
        <begin position="251"/>
        <end position="269"/>
    </location>
</feature>
<feature type="domain" description="Acyltransferase 3" evidence="8">
    <location>
        <begin position="4"/>
        <end position="327"/>
    </location>
</feature>
<dbReference type="GO" id="GO:0016746">
    <property type="term" value="F:acyltransferase activity"/>
    <property type="evidence" value="ECO:0007669"/>
    <property type="project" value="UniProtKB-KW"/>
</dbReference>
<dbReference type="PANTHER" id="PTHR40074:SF2">
    <property type="entry name" value="O-ACETYLTRANSFERASE WECH"/>
    <property type="match status" value="1"/>
</dbReference>
<evidence type="ECO:0000256" key="5">
    <source>
        <dbReference type="ARBA" id="ARBA00022989"/>
    </source>
</evidence>
<dbReference type="Pfam" id="PF01757">
    <property type="entry name" value="Acyl_transf_3"/>
    <property type="match status" value="1"/>
</dbReference>
<feature type="transmembrane region" description="Helical" evidence="7">
    <location>
        <begin position="130"/>
        <end position="149"/>
    </location>
</feature>
<dbReference type="InterPro" id="IPR002656">
    <property type="entry name" value="Acyl_transf_3_dom"/>
</dbReference>
<protein>
    <submittedName>
        <fullName evidence="9">Acyltransferase</fullName>
    </submittedName>
</protein>
<feature type="transmembrane region" description="Helical" evidence="7">
    <location>
        <begin position="276"/>
        <end position="297"/>
    </location>
</feature>